<name>A0A480AUY2_9BURK</name>
<accession>A0A480AUY2</accession>
<evidence type="ECO:0000313" key="2">
    <source>
        <dbReference type="Proteomes" id="UP000301751"/>
    </source>
</evidence>
<organism evidence="1 2">
    <name type="scientific">Pseudaquabacterium pictum</name>
    <dbReference type="NCBI Taxonomy" id="2315236"/>
    <lineage>
        <taxon>Bacteria</taxon>
        <taxon>Pseudomonadati</taxon>
        <taxon>Pseudomonadota</taxon>
        <taxon>Betaproteobacteria</taxon>
        <taxon>Burkholderiales</taxon>
        <taxon>Sphaerotilaceae</taxon>
        <taxon>Pseudaquabacterium</taxon>
    </lineage>
</organism>
<dbReference type="PANTHER" id="PTHR43155:SF2">
    <property type="entry name" value="CYCLIC DI-GMP PHOSPHODIESTERASE PA4108"/>
    <property type="match status" value="1"/>
</dbReference>
<sequence>MAIDLMRMVADQIRVGEALPFGIRDDQGKLLLAKGRLVANDAQLQTLLERGLYADHDEADAAEEAAGAEGAPRRMTLFDLWKQTTARLDILLNSVPREGFVARCDTFATQLMALIDRDPDIGIYHSVRQDPNRLSLYGLNHALHCAMVGQLAARRAGWPDDRVRTLVKAALTMNLTIVEVQGRFATMGRLNDTQRDQIRAHPQAAHDQLQAAGVDDTEWLQAVLQHHEQPDGGGYPSGSAGMSEMAQVLRMADVFMAKISPRTERPAMPILDAARQLFAEAQGNPLAAAIIKEYGIYPPGNFVLLASGEMAVVIRRGATAHTPVAAAVTDKNGIPIVRTPRRNTAEPAWAIKSSVPESRMLLRVPPERLYGLVE</sequence>
<dbReference type="CDD" id="cd00077">
    <property type="entry name" value="HDc"/>
    <property type="match status" value="1"/>
</dbReference>
<dbReference type="AlphaFoldDB" id="A0A480AUY2"/>
<comment type="caution">
    <text evidence="1">The sequence shown here is derived from an EMBL/GenBank/DDBJ whole genome shotgun (WGS) entry which is preliminary data.</text>
</comment>
<dbReference type="RefSeq" id="WP_137733325.1">
    <property type="nucleotide sequence ID" value="NZ_BJCL01000006.1"/>
</dbReference>
<reference evidence="2" key="1">
    <citation type="submission" date="2019-03" db="EMBL/GenBank/DDBJ databases">
        <title>Aquabacterium pictum sp.nov., the first bacteriochlorophyll a-containing freshwater bacterium in the genus Aquabacterium of the class Betaproteobacteria.</title>
        <authorList>
            <person name="Hirose S."/>
            <person name="Tank M."/>
            <person name="Hara E."/>
            <person name="Tamaki H."/>
            <person name="Takaichi S."/>
            <person name="Haruta S."/>
            <person name="Hanada S."/>
        </authorList>
    </citation>
    <scope>NUCLEOTIDE SEQUENCE [LARGE SCALE GENOMIC DNA]</scope>
    <source>
        <strain evidence="2">W35</strain>
    </source>
</reference>
<proteinExistence type="predicted"/>
<evidence type="ECO:0000313" key="1">
    <source>
        <dbReference type="EMBL" id="GCL63585.1"/>
    </source>
</evidence>
<dbReference type="Gene3D" id="1.10.3210.10">
    <property type="entry name" value="Hypothetical protein af1432"/>
    <property type="match status" value="1"/>
</dbReference>
<dbReference type="Proteomes" id="UP000301751">
    <property type="component" value="Unassembled WGS sequence"/>
</dbReference>
<dbReference type="Pfam" id="PF13487">
    <property type="entry name" value="HD_5"/>
    <property type="match status" value="1"/>
</dbReference>
<dbReference type="OrthoDB" id="9774747at2"/>
<protein>
    <recommendedName>
        <fullName evidence="3">Phosphohydrolase</fullName>
    </recommendedName>
</protein>
<dbReference type="PANTHER" id="PTHR43155">
    <property type="entry name" value="CYCLIC DI-GMP PHOSPHODIESTERASE PA4108-RELATED"/>
    <property type="match status" value="1"/>
</dbReference>
<gene>
    <name evidence="1" type="ORF">AQPW35_26660</name>
</gene>
<evidence type="ECO:0008006" key="3">
    <source>
        <dbReference type="Google" id="ProtNLM"/>
    </source>
</evidence>
<dbReference type="InterPro" id="IPR003607">
    <property type="entry name" value="HD/PDEase_dom"/>
</dbReference>
<keyword evidence="2" id="KW-1185">Reference proteome</keyword>
<dbReference type="SUPFAM" id="SSF109604">
    <property type="entry name" value="HD-domain/PDEase-like"/>
    <property type="match status" value="1"/>
</dbReference>
<dbReference type="EMBL" id="BJCL01000006">
    <property type="protein sequence ID" value="GCL63585.1"/>
    <property type="molecule type" value="Genomic_DNA"/>
</dbReference>